<dbReference type="PANTHER" id="PTHR43747">
    <property type="entry name" value="FAD-BINDING PROTEIN"/>
    <property type="match status" value="1"/>
</dbReference>
<dbReference type="Proteomes" id="UP000305948">
    <property type="component" value="Unassembled WGS sequence"/>
</dbReference>
<dbReference type="AlphaFoldDB" id="A0A5C3MXJ5"/>
<evidence type="ECO:0000256" key="2">
    <source>
        <dbReference type="ARBA" id="ARBA00022630"/>
    </source>
</evidence>
<dbReference type="GO" id="GO:0044550">
    <property type="term" value="P:secondary metabolite biosynthetic process"/>
    <property type="evidence" value="ECO:0007669"/>
    <property type="project" value="UniProtKB-ARBA"/>
</dbReference>
<evidence type="ECO:0000259" key="6">
    <source>
        <dbReference type="Pfam" id="PF01494"/>
    </source>
</evidence>
<dbReference type="InterPro" id="IPR050816">
    <property type="entry name" value="Flavin-dep_Halogenase_NPB"/>
</dbReference>
<protein>
    <submittedName>
        <fullName evidence="7">FAD/NAD-P-binding domain-containing protein</fullName>
    </submittedName>
</protein>
<evidence type="ECO:0000313" key="8">
    <source>
        <dbReference type="Proteomes" id="UP000305948"/>
    </source>
</evidence>
<name>A0A5C3MXJ5_9AGAM</name>
<dbReference type="OrthoDB" id="3340390at2759"/>
<accession>A0A5C3MXJ5</accession>
<evidence type="ECO:0000313" key="7">
    <source>
        <dbReference type="EMBL" id="TFK49585.1"/>
    </source>
</evidence>
<evidence type="ECO:0000256" key="4">
    <source>
        <dbReference type="ARBA" id="ARBA00023002"/>
    </source>
</evidence>
<dbReference type="PANTHER" id="PTHR43747:SF5">
    <property type="entry name" value="FAD-BINDING DOMAIN-CONTAINING PROTEIN"/>
    <property type="match status" value="1"/>
</dbReference>
<comment type="similarity">
    <text evidence="1">Belongs to the flavin-dependent halogenase family.</text>
</comment>
<keyword evidence="4" id="KW-0560">Oxidoreductase</keyword>
<keyword evidence="3" id="KW-0274">FAD</keyword>
<sequence length="523" mass="56925">MSDIPSHTTVLVIGGGPAGAYAAAILAQEGVDVVCCEAATFPRYHIGESLLASVKAFLGLIDAVEKIDAHGFHPKPGSAIKFRPDRPEAYTDFIAVNPKNGAWNVTRSEFDSLLLGHAAEKGAQVYQQTRIESLEIVNGRPYAAQWKHREETGRISFDYLIDCSGRQGLMSTKYLKNRSHNVTLRNIATWGYWTGNVGMYGQGTSREGAIWLEGLIDGSPGWVWFIPLVGKISVGIVMHETDNARLRKECGSVREHYLRTLQRAPGVSALLKEAHLEDEIQAASDYSYSAPLYAGDGWRLAGDAAAFIDPFFSSGIHLAFNGGLSAAISVLASLRKDVPEHAAAAYHDKKVSLAYTRFLLVVLSTYKQLHYQDMDVLCDVNTGDFDAAFEILRPVIQGTGDVEASQSRAATEKVLEKTMDFIASVLTTSTSEITSAKQSGYIPAPLLERDGDMLGPDQIAKIVSDTGADETTEKALRSINARKPLQLYDPSTNFEKEEVLGMVADLQRGHIGLRIVDSIAMAA</sequence>
<dbReference type="InterPro" id="IPR002938">
    <property type="entry name" value="FAD-bd"/>
</dbReference>
<dbReference type="PRINTS" id="PR00420">
    <property type="entry name" value="RNGMNOXGNASE"/>
</dbReference>
<dbReference type="Pfam" id="PF01494">
    <property type="entry name" value="FAD_binding_3"/>
    <property type="match status" value="1"/>
</dbReference>
<dbReference type="GO" id="GO:0140907">
    <property type="term" value="F:flavin-dependent halogenase activity"/>
    <property type="evidence" value="ECO:0007669"/>
    <property type="project" value="UniProtKB-ARBA"/>
</dbReference>
<reference evidence="7 8" key="1">
    <citation type="journal article" date="2019" name="Nat. Ecol. Evol.">
        <title>Megaphylogeny resolves global patterns of mushroom evolution.</title>
        <authorList>
            <person name="Varga T."/>
            <person name="Krizsan K."/>
            <person name="Foldi C."/>
            <person name="Dima B."/>
            <person name="Sanchez-Garcia M."/>
            <person name="Sanchez-Ramirez S."/>
            <person name="Szollosi G.J."/>
            <person name="Szarkandi J.G."/>
            <person name="Papp V."/>
            <person name="Albert L."/>
            <person name="Andreopoulos W."/>
            <person name="Angelini C."/>
            <person name="Antonin V."/>
            <person name="Barry K.W."/>
            <person name="Bougher N.L."/>
            <person name="Buchanan P."/>
            <person name="Buyck B."/>
            <person name="Bense V."/>
            <person name="Catcheside P."/>
            <person name="Chovatia M."/>
            <person name="Cooper J."/>
            <person name="Damon W."/>
            <person name="Desjardin D."/>
            <person name="Finy P."/>
            <person name="Geml J."/>
            <person name="Haridas S."/>
            <person name="Hughes K."/>
            <person name="Justo A."/>
            <person name="Karasinski D."/>
            <person name="Kautmanova I."/>
            <person name="Kiss B."/>
            <person name="Kocsube S."/>
            <person name="Kotiranta H."/>
            <person name="LaButti K.M."/>
            <person name="Lechner B.E."/>
            <person name="Liimatainen K."/>
            <person name="Lipzen A."/>
            <person name="Lukacs Z."/>
            <person name="Mihaltcheva S."/>
            <person name="Morgado L.N."/>
            <person name="Niskanen T."/>
            <person name="Noordeloos M.E."/>
            <person name="Ohm R.A."/>
            <person name="Ortiz-Santana B."/>
            <person name="Ovrebo C."/>
            <person name="Racz N."/>
            <person name="Riley R."/>
            <person name="Savchenko A."/>
            <person name="Shiryaev A."/>
            <person name="Soop K."/>
            <person name="Spirin V."/>
            <person name="Szebenyi C."/>
            <person name="Tomsovsky M."/>
            <person name="Tulloss R.E."/>
            <person name="Uehling J."/>
            <person name="Grigoriev I.V."/>
            <person name="Vagvolgyi C."/>
            <person name="Papp T."/>
            <person name="Martin F.M."/>
            <person name="Miettinen O."/>
            <person name="Hibbett D.S."/>
            <person name="Nagy L.G."/>
        </authorList>
    </citation>
    <scope>NUCLEOTIDE SEQUENCE [LARGE SCALE GENOMIC DNA]</scope>
    <source>
        <strain evidence="7 8">OMC1185</strain>
    </source>
</reference>
<evidence type="ECO:0000256" key="1">
    <source>
        <dbReference type="ARBA" id="ARBA00005706"/>
    </source>
</evidence>
<dbReference type="GO" id="GO:0071949">
    <property type="term" value="F:FAD binding"/>
    <property type="evidence" value="ECO:0007669"/>
    <property type="project" value="InterPro"/>
</dbReference>
<comment type="catalytic activity">
    <reaction evidence="5">
        <text>melleolide F + FADH2 + chloride + O2 = 6'-chloromelleolide F + FAD + 2 H2O + H(+)</text>
        <dbReference type="Rhea" id="RHEA:67160"/>
        <dbReference type="ChEBI" id="CHEBI:15377"/>
        <dbReference type="ChEBI" id="CHEBI:15378"/>
        <dbReference type="ChEBI" id="CHEBI:15379"/>
        <dbReference type="ChEBI" id="CHEBI:17996"/>
        <dbReference type="ChEBI" id="CHEBI:57692"/>
        <dbReference type="ChEBI" id="CHEBI:58307"/>
        <dbReference type="ChEBI" id="CHEBI:167712"/>
        <dbReference type="ChEBI" id="CHEBI:167713"/>
    </reaction>
    <physiologicalReaction direction="left-to-right" evidence="5">
        <dbReference type="Rhea" id="RHEA:67161"/>
    </physiologicalReaction>
</comment>
<keyword evidence="8" id="KW-1185">Reference proteome</keyword>
<dbReference type="SUPFAM" id="SSF51905">
    <property type="entry name" value="FAD/NAD(P)-binding domain"/>
    <property type="match status" value="1"/>
</dbReference>
<dbReference type="InterPro" id="IPR036188">
    <property type="entry name" value="FAD/NAD-bd_sf"/>
</dbReference>
<evidence type="ECO:0000256" key="3">
    <source>
        <dbReference type="ARBA" id="ARBA00022827"/>
    </source>
</evidence>
<dbReference type="Gene3D" id="3.50.50.60">
    <property type="entry name" value="FAD/NAD(P)-binding domain"/>
    <property type="match status" value="1"/>
</dbReference>
<keyword evidence="2" id="KW-0285">Flavoprotein</keyword>
<organism evidence="7 8">
    <name type="scientific">Heliocybe sulcata</name>
    <dbReference type="NCBI Taxonomy" id="5364"/>
    <lineage>
        <taxon>Eukaryota</taxon>
        <taxon>Fungi</taxon>
        <taxon>Dikarya</taxon>
        <taxon>Basidiomycota</taxon>
        <taxon>Agaricomycotina</taxon>
        <taxon>Agaricomycetes</taxon>
        <taxon>Gloeophyllales</taxon>
        <taxon>Gloeophyllaceae</taxon>
        <taxon>Heliocybe</taxon>
    </lineage>
</organism>
<proteinExistence type="inferred from homology"/>
<gene>
    <name evidence="7" type="ORF">OE88DRAFT_1632735</name>
</gene>
<dbReference type="EMBL" id="ML213515">
    <property type="protein sequence ID" value="TFK49585.1"/>
    <property type="molecule type" value="Genomic_DNA"/>
</dbReference>
<feature type="domain" description="FAD-binding" evidence="6">
    <location>
        <begin position="8"/>
        <end position="349"/>
    </location>
</feature>
<evidence type="ECO:0000256" key="5">
    <source>
        <dbReference type="ARBA" id="ARBA00049364"/>
    </source>
</evidence>